<accession>A0A426Y1B5</accession>
<protein>
    <submittedName>
        <fullName evidence="4">Uncharacterized protein</fullName>
    </submittedName>
</protein>
<keyword evidence="3" id="KW-0472">Membrane</keyword>
<dbReference type="InterPro" id="IPR018108">
    <property type="entry name" value="MCP_transmembrane"/>
</dbReference>
<proteinExistence type="predicted"/>
<dbReference type="Pfam" id="PF00153">
    <property type="entry name" value="Mito_carr"/>
    <property type="match status" value="1"/>
</dbReference>
<dbReference type="Gene3D" id="1.50.40.10">
    <property type="entry name" value="Mitochondrial carrier domain"/>
    <property type="match status" value="1"/>
</dbReference>
<dbReference type="GO" id="GO:0016020">
    <property type="term" value="C:membrane"/>
    <property type="evidence" value="ECO:0007669"/>
    <property type="project" value="UniProtKB-SubCell"/>
</dbReference>
<dbReference type="Proteomes" id="UP000287651">
    <property type="component" value="Unassembled WGS sequence"/>
</dbReference>
<evidence type="ECO:0000256" key="1">
    <source>
        <dbReference type="ARBA" id="ARBA00004141"/>
    </source>
</evidence>
<dbReference type="EMBL" id="AMZH03015763">
    <property type="protein sequence ID" value="RRT45555.1"/>
    <property type="molecule type" value="Genomic_DNA"/>
</dbReference>
<dbReference type="SUPFAM" id="SSF103506">
    <property type="entry name" value="Mitochondrial carrier"/>
    <property type="match status" value="1"/>
</dbReference>
<evidence type="ECO:0000256" key="2">
    <source>
        <dbReference type="ARBA" id="ARBA00022692"/>
    </source>
</evidence>
<gene>
    <name evidence="4" type="ORF">B296_00053184</name>
</gene>
<reference evidence="4 5" key="1">
    <citation type="journal article" date="2014" name="Agronomy (Basel)">
        <title>A Draft Genome Sequence for Ensete ventricosum, the Drought-Tolerant Tree Against Hunger.</title>
        <authorList>
            <person name="Harrison J."/>
            <person name="Moore K.A."/>
            <person name="Paszkiewicz K."/>
            <person name="Jones T."/>
            <person name="Grant M."/>
            <person name="Ambacheew D."/>
            <person name="Muzemil S."/>
            <person name="Studholme D.J."/>
        </authorList>
    </citation>
    <scope>NUCLEOTIDE SEQUENCE [LARGE SCALE GENOMIC DNA]</scope>
</reference>
<comment type="subcellular location">
    <subcellularLocation>
        <location evidence="1">Membrane</location>
        <topology evidence="1">Multi-pass membrane protein</topology>
    </subcellularLocation>
</comment>
<evidence type="ECO:0000313" key="5">
    <source>
        <dbReference type="Proteomes" id="UP000287651"/>
    </source>
</evidence>
<dbReference type="AlphaFoldDB" id="A0A426Y1B5"/>
<name>A0A426Y1B5_ENSVE</name>
<organism evidence="4 5">
    <name type="scientific">Ensete ventricosum</name>
    <name type="common">Abyssinian banana</name>
    <name type="synonym">Musa ensete</name>
    <dbReference type="NCBI Taxonomy" id="4639"/>
    <lineage>
        <taxon>Eukaryota</taxon>
        <taxon>Viridiplantae</taxon>
        <taxon>Streptophyta</taxon>
        <taxon>Embryophyta</taxon>
        <taxon>Tracheophyta</taxon>
        <taxon>Spermatophyta</taxon>
        <taxon>Magnoliopsida</taxon>
        <taxon>Liliopsida</taxon>
        <taxon>Zingiberales</taxon>
        <taxon>Musaceae</taxon>
        <taxon>Ensete</taxon>
    </lineage>
</organism>
<comment type="caution">
    <text evidence="4">The sequence shown here is derived from an EMBL/GenBank/DDBJ whole genome shotgun (WGS) entry which is preliminary data.</text>
</comment>
<dbReference type="InterPro" id="IPR023395">
    <property type="entry name" value="MCP_dom_sf"/>
</dbReference>
<keyword evidence="2" id="KW-0812">Transmembrane</keyword>
<sequence length="119" mass="13030">MLICGGLAGSTAALFTTPFDVVKTKLQTQICSIDILVLHSNLIKFFFSFFQGLDSKISYVCLPRSYILCVIRVLQGSFCYGSSSVTCSGHSRQTKSRQFHMISDGQTADLNQNSFALAS</sequence>
<evidence type="ECO:0000313" key="4">
    <source>
        <dbReference type="EMBL" id="RRT45555.1"/>
    </source>
</evidence>
<evidence type="ECO:0000256" key="3">
    <source>
        <dbReference type="ARBA" id="ARBA00023136"/>
    </source>
</evidence>